<dbReference type="EMBL" id="KI394155">
    <property type="protein sequence ID" value="ERN04821.1"/>
    <property type="molecule type" value="Genomic_DNA"/>
</dbReference>
<feature type="region of interest" description="Disordered" evidence="1">
    <location>
        <begin position="39"/>
        <end position="58"/>
    </location>
</feature>
<dbReference type="AlphaFoldDB" id="W1PB38"/>
<gene>
    <name evidence="2" type="ORF">AMTR_s00146p00028430</name>
</gene>
<dbReference type="Gramene" id="ERN04821">
    <property type="protein sequence ID" value="ERN04821"/>
    <property type="gene ID" value="AMTR_s00146p00028430"/>
</dbReference>
<proteinExistence type="predicted"/>
<organism evidence="2 3">
    <name type="scientific">Amborella trichopoda</name>
    <dbReference type="NCBI Taxonomy" id="13333"/>
    <lineage>
        <taxon>Eukaryota</taxon>
        <taxon>Viridiplantae</taxon>
        <taxon>Streptophyta</taxon>
        <taxon>Embryophyta</taxon>
        <taxon>Tracheophyta</taxon>
        <taxon>Spermatophyta</taxon>
        <taxon>Magnoliopsida</taxon>
        <taxon>Amborellales</taxon>
        <taxon>Amborellaceae</taxon>
        <taxon>Amborella</taxon>
    </lineage>
</organism>
<dbReference type="Proteomes" id="UP000017836">
    <property type="component" value="Unassembled WGS sequence"/>
</dbReference>
<protein>
    <submittedName>
        <fullName evidence="2">Uncharacterized protein</fullName>
    </submittedName>
</protein>
<evidence type="ECO:0000313" key="3">
    <source>
        <dbReference type="Proteomes" id="UP000017836"/>
    </source>
</evidence>
<name>W1PB38_AMBTC</name>
<keyword evidence="3" id="KW-1185">Reference proteome</keyword>
<reference evidence="3" key="1">
    <citation type="journal article" date="2013" name="Science">
        <title>The Amborella genome and the evolution of flowering plants.</title>
        <authorList>
            <consortium name="Amborella Genome Project"/>
        </authorList>
    </citation>
    <scope>NUCLEOTIDE SEQUENCE [LARGE SCALE GENOMIC DNA]</scope>
</reference>
<evidence type="ECO:0000256" key="1">
    <source>
        <dbReference type="SAM" id="MobiDB-lite"/>
    </source>
</evidence>
<dbReference type="HOGENOM" id="CLU_1398096_0_0_1"/>
<sequence>MEGRNMDGLPHRVVDDVHEKHVKEGECQEVRRKRIKNVVDAPAHGDRHHDNGSGSKIPVGPTCDARTCDPMGPQDLSHTFVGKICVKDASFGKAFDKTLQPWQRKGVLLSPMKESVIGKKGGSMGAYWCTKEVGMKRLSFCHAVKKKKINKRQPLVVDPLALVFLESNSKEQEIGIAVNEGSLNGEIEGFEEDVF</sequence>
<accession>W1PB38</accession>
<evidence type="ECO:0000313" key="2">
    <source>
        <dbReference type="EMBL" id="ERN04821.1"/>
    </source>
</evidence>